<proteinExistence type="predicted"/>
<accession>A0AC59Y4G9</accession>
<dbReference type="Proteomes" id="UP001162501">
    <property type="component" value="Chromosome 1"/>
</dbReference>
<reference evidence="1" key="1">
    <citation type="submission" date="2023-05" db="EMBL/GenBank/DDBJ databases">
        <authorList>
            <consortium name="ELIXIR-Norway"/>
        </authorList>
    </citation>
    <scope>NUCLEOTIDE SEQUENCE</scope>
</reference>
<gene>
    <name evidence="1" type="ORF">MRATA1EN22A_LOCUS1544</name>
</gene>
<dbReference type="EMBL" id="OX596085">
    <property type="protein sequence ID" value="CAM9365396.1"/>
    <property type="molecule type" value="Genomic_DNA"/>
</dbReference>
<name>A0AC59Y4G9_RANTA</name>
<reference evidence="1" key="2">
    <citation type="submission" date="2025-03" db="EMBL/GenBank/DDBJ databases">
        <authorList>
            <consortium name="ELIXIR-Norway"/>
            <consortium name="Elixir Norway"/>
        </authorList>
    </citation>
    <scope>NUCLEOTIDE SEQUENCE</scope>
</reference>
<sequence>MCPKPVLTPACAASIAPGELRQPRLRGPCGLQHLPAISTTSPLGKSAVPSFRNVETETRVGRQLCRNVPDRRWGGGGPGPEPLLWTQVLLRTSSRVTVTQLLGGPELSPGTPPDEAGRVSGLQCFRGACCLRLLYKHEHSAEPVFPFFLILLVLV</sequence>
<evidence type="ECO:0000313" key="2">
    <source>
        <dbReference type="Proteomes" id="UP001162501"/>
    </source>
</evidence>
<protein>
    <submittedName>
        <fullName evidence="1">Uncharacterized protein</fullName>
    </submittedName>
</protein>
<organism evidence="1 2">
    <name type="scientific">Rangifer tarandus platyrhynchus</name>
    <name type="common">Svalbard reindeer</name>
    <dbReference type="NCBI Taxonomy" id="3082113"/>
    <lineage>
        <taxon>Eukaryota</taxon>
        <taxon>Metazoa</taxon>
        <taxon>Chordata</taxon>
        <taxon>Craniata</taxon>
        <taxon>Vertebrata</taxon>
        <taxon>Euteleostomi</taxon>
        <taxon>Mammalia</taxon>
        <taxon>Eutheria</taxon>
        <taxon>Laurasiatheria</taxon>
        <taxon>Artiodactyla</taxon>
        <taxon>Ruminantia</taxon>
        <taxon>Pecora</taxon>
        <taxon>Cervidae</taxon>
        <taxon>Odocoileinae</taxon>
        <taxon>Rangifer</taxon>
    </lineage>
</organism>
<evidence type="ECO:0000313" key="1">
    <source>
        <dbReference type="EMBL" id="CAM9365396.1"/>
    </source>
</evidence>